<comment type="caution">
    <text evidence="2">The sequence shown here is derived from an EMBL/GenBank/DDBJ whole genome shotgun (WGS) entry which is preliminary data.</text>
</comment>
<proteinExistence type="predicted"/>
<accession>A0A543DAV6</accession>
<keyword evidence="3" id="KW-1185">Reference proteome</keyword>
<evidence type="ECO:0000259" key="1">
    <source>
        <dbReference type="Pfam" id="PF13460"/>
    </source>
</evidence>
<dbReference type="OrthoDB" id="9771302at2"/>
<dbReference type="RefSeq" id="WP_142060341.1">
    <property type="nucleotide sequence ID" value="NZ_VFPA01000004.1"/>
</dbReference>
<sequence>MTSTTSPVLLTGGTGTLGRRVIPLLRAAGRDVRVLSRHDHRPRDGAEFVTGDVSTGDGLDVAVEGVDTVVHCAGSAKGDADKARNLTEAASRAGVRHLVFISVVGADRIPVVSRVDHAMYGYFAAKREAERIVAGSGVPWTTLRATQFHDWVLVLLRQMARMPVMPLWGGARFQPVDSGEVAARLVELALGEPAGLVPDVAGPRVHSMEELAQSYLRASGKRRLTISPKAPGKAAAAYRQGANLAPERAVGRRTWEEFLAAQTPGDL</sequence>
<dbReference type="SUPFAM" id="SSF51735">
    <property type="entry name" value="NAD(P)-binding Rossmann-fold domains"/>
    <property type="match status" value="1"/>
</dbReference>
<name>A0A543DAV6_9PSEU</name>
<dbReference type="EMBL" id="VFPA01000004">
    <property type="protein sequence ID" value="TQM06460.1"/>
    <property type="molecule type" value="Genomic_DNA"/>
</dbReference>
<protein>
    <submittedName>
        <fullName evidence="2">Uncharacterized protein YbjT (DUF2867 family)</fullName>
    </submittedName>
</protein>
<dbReference type="InterPro" id="IPR051604">
    <property type="entry name" value="Ergot_Alk_Oxidoreductase"/>
</dbReference>
<dbReference type="InterPro" id="IPR016040">
    <property type="entry name" value="NAD(P)-bd_dom"/>
</dbReference>
<reference evidence="2 3" key="1">
    <citation type="submission" date="2019-06" db="EMBL/GenBank/DDBJ databases">
        <title>Sequencing the genomes of 1000 actinobacteria strains.</title>
        <authorList>
            <person name="Klenk H.-P."/>
        </authorList>
    </citation>
    <scope>NUCLEOTIDE SEQUENCE [LARGE SCALE GENOMIC DNA]</scope>
    <source>
        <strain evidence="2 3">DSM 45301</strain>
    </source>
</reference>
<dbReference type="InterPro" id="IPR036291">
    <property type="entry name" value="NAD(P)-bd_dom_sf"/>
</dbReference>
<dbReference type="Pfam" id="PF13460">
    <property type="entry name" value="NAD_binding_10"/>
    <property type="match status" value="1"/>
</dbReference>
<dbReference type="Gene3D" id="3.40.50.720">
    <property type="entry name" value="NAD(P)-binding Rossmann-like Domain"/>
    <property type="match status" value="1"/>
</dbReference>
<gene>
    <name evidence="2" type="ORF">FB558_6717</name>
</gene>
<evidence type="ECO:0000313" key="2">
    <source>
        <dbReference type="EMBL" id="TQM06460.1"/>
    </source>
</evidence>
<dbReference type="Proteomes" id="UP000315677">
    <property type="component" value="Unassembled WGS sequence"/>
</dbReference>
<dbReference type="PANTHER" id="PTHR43162:SF1">
    <property type="entry name" value="PRESTALK A DIFFERENTIATION PROTEIN A"/>
    <property type="match status" value="1"/>
</dbReference>
<dbReference type="AlphaFoldDB" id="A0A543DAV6"/>
<dbReference type="PANTHER" id="PTHR43162">
    <property type="match status" value="1"/>
</dbReference>
<organism evidence="2 3">
    <name type="scientific">Pseudonocardia kunmingensis</name>
    <dbReference type="NCBI Taxonomy" id="630975"/>
    <lineage>
        <taxon>Bacteria</taxon>
        <taxon>Bacillati</taxon>
        <taxon>Actinomycetota</taxon>
        <taxon>Actinomycetes</taxon>
        <taxon>Pseudonocardiales</taxon>
        <taxon>Pseudonocardiaceae</taxon>
        <taxon>Pseudonocardia</taxon>
    </lineage>
</organism>
<feature type="domain" description="NAD(P)-binding" evidence="1">
    <location>
        <begin position="12"/>
        <end position="150"/>
    </location>
</feature>
<evidence type="ECO:0000313" key="3">
    <source>
        <dbReference type="Proteomes" id="UP000315677"/>
    </source>
</evidence>